<dbReference type="Proteomes" id="UP001158576">
    <property type="component" value="Chromosome 1"/>
</dbReference>
<dbReference type="EMBL" id="OU015566">
    <property type="protein sequence ID" value="CAG5105923.1"/>
    <property type="molecule type" value="Genomic_DNA"/>
</dbReference>
<reference evidence="1 2" key="1">
    <citation type="submission" date="2021-04" db="EMBL/GenBank/DDBJ databases">
        <authorList>
            <person name="Bliznina A."/>
        </authorList>
    </citation>
    <scope>NUCLEOTIDE SEQUENCE [LARGE SCALE GENOMIC DNA]</scope>
</reference>
<accession>A0ABN7SUZ9</accession>
<sequence length="93" mass="10861">MTKFQVISFSVRVAKQYGFFVTITGTSDNRRELMKLKKFFKKEELDNALPDLIAGEIGVCIIGKRTQTEFDIRNNLTFYDFVLDNMDWTSYSD</sequence>
<name>A0ABN7SUZ9_OIKDI</name>
<protein>
    <submittedName>
        <fullName evidence="1">Oidioi.mRNA.OKI2018_I69.chr1.g2574.t1.cds</fullName>
    </submittedName>
</protein>
<gene>
    <name evidence="1" type="ORF">OKIOD_LOCUS11339</name>
</gene>
<evidence type="ECO:0000313" key="2">
    <source>
        <dbReference type="Proteomes" id="UP001158576"/>
    </source>
</evidence>
<organism evidence="1 2">
    <name type="scientific">Oikopleura dioica</name>
    <name type="common">Tunicate</name>
    <dbReference type="NCBI Taxonomy" id="34765"/>
    <lineage>
        <taxon>Eukaryota</taxon>
        <taxon>Metazoa</taxon>
        <taxon>Chordata</taxon>
        <taxon>Tunicata</taxon>
        <taxon>Appendicularia</taxon>
        <taxon>Copelata</taxon>
        <taxon>Oikopleuridae</taxon>
        <taxon>Oikopleura</taxon>
    </lineage>
</organism>
<keyword evidence="2" id="KW-1185">Reference proteome</keyword>
<proteinExistence type="predicted"/>
<evidence type="ECO:0000313" key="1">
    <source>
        <dbReference type="EMBL" id="CAG5105923.1"/>
    </source>
</evidence>